<dbReference type="EMBL" id="JAFNLL010000032">
    <property type="protein sequence ID" value="MBO1268984.1"/>
    <property type="molecule type" value="Genomic_DNA"/>
</dbReference>
<gene>
    <name evidence="2" type="ORF">J1902_13575</name>
</gene>
<evidence type="ECO:0000256" key="1">
    <source>
        <dbReference type="SAM" id="Phobius"/>
    </source>
</evidence>
<feature type="transmembrane region" description="Helical" evidence="1">
    <location>
        <begin position="70"/>
        <end position="92"/>
    </location>
</feature>
<organism evidence="2 3">
    <name type="scientific">Arthrobacter cavernae</name>
    <dbReference type="NCBI Taxonomy" id="2817681"/>
    <lineage>
        <taxon>Bacteria</taxon>
        <taxon>Bacillati</taxon>
        <taxon>Actinomycetota</taxon>
        <taxon>Actinomycetes</taxon>
        <taxon>Micrococcales</taxon>
        <taxon>Micrococcaceae</taxon>
        <taxon>Arthrobacter</taxon>
    </lineage>
</organism>
<proteinExistence type="predicted"/>
<keyword evidence="1" id="KW-0472">Membrane</keyword>
<dbReference type="AlphaFoldDB" id="A0A939HGU2"/>
<keyword evidence="1" id="KW-0812">Transmembrane</keyword>
<keyword evidence="3" id="KW-1185">Reference proteome</keyword>
<feature type="transmembrane region" description="Helical" evidence="1">
    <location>
        <begin position="35"/>
        <end position="58"/>
    </location>
</feature>
<reference evidence="2" key="1">
    <citation type="submission" date="2021-03" db="EMBL/GenBank/DDBJ databases">
        <title>A new species, PO-11, isolated from a karst cave deposit.</title>
        <authorList>
            <person name="Zhaoxiaoyong W."/>
        </authorList>
    </citation>
    <scope>NUCLEOTIDE SEQUENCE</scope>
    <source>
        <strain evidence="2">PO-11</strain>
    </source>
</reference>
<keyword evidence="1" id="KW-1133">Transmembrane helix</keyword>
<evidence type="ECO:0000313" key="2">
    <source>
        <dbReference type="EMBL" id="MBO1268984.1"/>
    </source>
</evidence>
<feature type="transmembrane region" description="Helical" evidence="1">
    <location>
        <begin position="104"/>
        <end position="125"/>
    </location>
</feature>
<comment type="caution">
    <text evidence="2">The sequence shown here is derived from an EMBL/GenBank/DDBJ whole genome shotgun (WGS) entry which is preliminary data.</text>
</comment>
<evidence type="ECO:0000313" key="3">
    <source>
        <dbReference type="Proteomes" id="UP000664164"/>
    </source>
</evidence>
<dbReference type="Proteomes" id="UP000664164">
    <property type="component" value="Unassembled WGS sequence"/>
</dbReference>
<name>A0A939HGU2_9MICC</name>
<accession>A0A939HGU2</accession>
<sequence>MPLLAAVVTTAWAASVAIGSSVTPEPLVHGLALAAHTVFVVLAFGAILLLDWVGFLWLLGKRRLHESSRLASAALPLIWGGLGGLLISGALIEPDISSPITQLKLGSILVLMLNGVSLIPLTRSLHALDPGTRFTDVNPRLRTRLCVSLSVSQLGWWTAVGVGLVNSMNRG</sequence>
<protein>
    <submittedName>
        <fullName evidence="2">Uncharacterized protein</fullName>
    </submittedName>
</protein>